<dbReference type="OrthoDB" id="10417490at2759"/>
<reference evidence="1" key="2">
    <citation type="submission" date="2020-11" db="EMBL/GenBank/DDBJ databases">
        <authorList>
            <consortium name="DOE Joint Genome Institute"/>
            <person name="Kuo A."/>
            <person name="Miyauchi S."/>
            <person name="Kiss E."/>
            <person name="Drula E."/>
            <person name="Kohler A."/>
            <person name="Sanchez-Garcia M."/>
            <person name="Andreopoulos B."/>
            <person name="Barry K.W."/>
            <person name="Bonito G."/>
            <person name="Buee M."/>
            <person name="Carver A."/>
            <person name="Chen C."/>
            <person name="Cichocki N."/>
            <person name="Clum A."/>
            <person name="Culley D."/>
            <person name="Crous P.W."/>
            <person name="Fauchery L."/>
            <person name="Girlanda M."/>
            <person name="Hayes R."/>
            <person name="Keri Z."/>
            <person name="Labutti K."/>
            <person name="Lipzen A."/>
            <person name="Lombard V."/>
            <person name="Magnuson J."/>
            <person name="Maillard F."/>
            <person name="Morin E."/>
            <person name="Murat C."/>
            <person name="Nolan M."/>
            <person name="Ohm R."/>
            <person name="Pangilinan J."/>
            <person name="Pereira M."/>
            <person name="Perotto S."/>
            <person name="Peter M."/>
            <person name="Riley R."/>
            <person name="Sitrit Y."/>
            <person name="Stielow B."/>
            <person name="Szollosi G."/>
            <person name="Zifcakova L."/>
            <person name="Stursova M."/>
            <person name="Spatafora J.W."/>
            <person name="Tedersoo L."/>
            <person name="Vaario L.-M."/>
            <person name="Yamada A."/>
            <person name="Yan M."/>
            <person name="Wang P."/>
            <person name="Xu J."/>
            <person name="Bruns T."/>
            <person name="Baldrian P."/>
            <person name="Vilgalys R."/>
            <person name="Henrissat B."/>
            <person name="Grigoriev I.V."/>
            <person name="Hibbett D."/>
            <person name="Nagy L.G."/>
            <person name="Martin F.M."/>
        </authorList>
    </citation>
    <scope>NUCLEOTIDE SEQUENCE</scope>
    <source>
        <strain evidence="1">UH-Tt-Lm1</strain>
    </source>
</reference>
<accession>A0A9P6L704</accession>
<name>A0A9P6L704_9AGAM</name>
<reference evidence="1" key="1">
    <citation type="journal article" date="2020" name="Nat. Commun.">
        <title>Large-scale genome sequencing of mycorrhizal fungi provides insights into the early evolution of symbiotic traits.</title>
        <authorList>
            <person name="Miyauchi S."/>
            <person name="Kiss E."/>
            <person name="Kuo A."/>
            <person name="Drula E."/>
            <person name="Kohler A."/>
            <person name="Sanchez-Garcia M."/>
            <person name="Morin E."/>
            <person name="Andreopoulos B."/>
            <person name="Barry K.W."/>
            <person name="Bonito G."/>
            <person name="Buee M."/>
            <person name="Carver A."/>
            <person name="Chen C."/>
            <person name="Cichocki N."/>
            <person name="Clum A."/>
            <person name="Culley D."/>
            <person name="Crous P.W."/>
            <person name="Fauchery L."/>
            <person name="Girlanda M."/>
            <person name="Hayes R.D."/>
            <person name="Keri Z."/>
            <person name="LaButti K."/>
            <person name="Lipzen A."/>
            <person name="Lombard V."/>
            <person name="Magnuson J."/>
            <person name="Maillard F."/>
            <person name="Murat C."/>
            <person name="Nolan M."/>
            <person name="Ohm R.A."/>
            <person name="Pangilinan J."/>
            <person name="Pereira M.F."/>
            <person name="Perotto S."/>
            <person name="Peter M."/>
            <person name="Pfister S."/>
            <person name="Riley R."/>
            <person name="Sitrit Y."/>
            <person name="Stielow J.B."/>
            <person name="Szollosi G."/>
            <person name="Zifcakova L."/>
            <person name="Stursova M."/>
            <person name="Spatafora J.W."/>
            <person name="Tedersoo L."/>
            <person name="Vaario L.M."/>
            <person name="Yamada A."/>
            <person name="Yan M."/>
            <person name="Wang P."/>
            <person name="Xu J."/>
            <person name="Bruns T."/>
            <person name="Baldrian P."/>
            <person name="Vilgalys R."/>
            <person name="Dunand C."/>
            <person name="Henrissat B."/>
            <person name="Grigoriev I.V."/>
            <person name="Hibbett D."/>
            <person name="Nagy L.G."/>
            <person name="Martin F.M."/>
        </authorList>
    </citation>
    <scope>NUCLEOTIDE SEQUENCE</scope>
    <source>
        <strain evidence="1">UH-Tt-Lm1</strain>
    </source>
</reference>
<proteinExistence type="predicted"/>
<organism evidence="1 2">
    <name type="scientific">Thelephora terrestris</name>
    <dbReference type="NCBI Taxonomy" id="56493"/>
    <lineage>
        <taxon>Eukaryota</taxon>
        <taxon>Fungi</taxon>
        <taxon>Dikarya</taxon>
        <taxon>Basidiomycota</taxon>
        <taxon>Agaricomycotina</taxon>
        <taxon>Agaricomycetes</taxon>
        <taxon>Thelephorales</taxon>
        <taxon>Thelephoraceae</taxon>
        <taxon>Thelephora</taxon>
    </lineage>
</organism>
<evidence type="ECO:0000313" key="1">
    <source>
        <dbReference type="EMBL" id="KAF9785022.1"/>
    </source>
</evidence>
<comment type="caution">
    <text evidence="1">The sequence shown here is derived from an EMBL/GenBank/DDBJ whole genome shotgun (WGS) entry which is preliminary data.</text>
</comment>
<dbReference type="EMBL" id="WIUZ02000007">
    <property type="protein sequence ID" value="KAF9785022.1"/>
    <property type="molecule type" value="Genomic_DNA"/>
</dbReference>
<evidence type="ECO:0000313" key="2">
    <source>
        <dbReference type="Proteomes" id="UP000736335"/>
    </source>
</evidence>
<gene>
    <name evidence="1" type="ORF">BJ322DRAFT_1060995</name>
</gene>
<keyword evidence="2" id="KW-1185">Reference proteome</keyword>
<dbReference type="Proteomes" id="UP000736335">
    <property type="component" value="Unassembled WGS sequence"/>
</dbReference>
<sequence>MVKKVLRDHEESPRQVLLKMDWDETALERLRGFCMEASPLEAYAMILELLRARRNSIPGELTEVLRGMARSAVRNSLRDPPLPEAWTPETNVRYEDYIRFTSYHQQCRHSLLLFLTTGALIKETGADWVWYNTGCGVCPTGKSFYVPDAAGKHPAAWWIKYWEVVVASIVECPCGETFMTDRAWAPTLSALAKVCPACYERARREYPRFSQKVLEKINNIIDNVWLEIER</sequence>
<dbReference type="AlphaFoldDB" id="A0A9P6L704"/>
<protein>
    <submittedName>
        <fullName evidence="1">Uncharacterized protein</fullName>
    </submittedName>
</protein>